<dbReference type="Proteomes" id="UP000293874">
    <property type="component" value="Unassembled WGS sequence"/>
</dbReference>
<dbReference type="EMBL" id="SGXA01000001">
    <property type="protein sequence ID" value="RZS74682.1"/>
    <property type="molecule type" value="Genomic_DNA"/>
</dbReference>
<keyword evidence="8" id="KW-1185">Reference proteome</keyword>
<dbReference type="OrthoDB" id="9782703at2"/>
<evidence type="ECO:0000313" key="8">
    <source>
        <dbReference type="Proteomes" id="UP000293874"/>
    </source>
</evidence>
<dbReference type="NCBIfam" id="TIGR02937">
    <property type="entry name" value="sigma70-ECF"/>
    <property type="match status" value="1"/>
</dbReference>
<organism evidence="7 8">
    <name type="scientific">Pseudobacter ginsenosidimutans</name>
    <dbReference type="NCBI Taxonomy" id="661488"/>
    <lineage>
        <taxon>Bacteria</taxon>
        <taxon>Pseudomonadati</taxon>
        <taxon>Bacteroidota</taxon>
        <taxon>Chitinophagia</taxon>
        <taxon>Chitinophagales</taxon>
        <taxon>Chitinophagaceae</taxon>
        <taxon>Pseudobacter</taxon>
    </lineage>
</organism>
<dbReference type="InterPro" id="IPR013324">
    <property type="entry name" value="RNA_pol_sigma_r3/r4-like"/>
</dbReference>
<evidence type="ECO:0000256" key="2">
    <source>
        <dbReference type="ARBA" id="ARBA00023015"/>
    </source>
</evidence>
<dbReference type="SUPFAM" id="SSF88659">
    <property type="entry name" value="Sigma3 and sigma4 domains of RNA polymerase sigma factors"/>
    <property type="match status" value="1"/>
</dbReference>
<evidence type="ECO:0000259" key="5">
    <source>
        <dbReference type="Pfam" id="PF04542"/>
    </source>
</evidence>
<comment type="similarity">
    <text evidence="1">Belongs to the sigma-70 factor family. ECF subfamily.</text>
</comment>
<evidence type="ECO:0000313" key="7">
    <source>
        <dbReference type="EMBL" id="RZS74682.1"/>
    </source>
</evidence>
<feature type="domain" description="RNA polymerase sigma-70 region 2" evidence="5">
    <location>
        <begin position="28"/>
        <end position="93"/>
    </location>
</feature>
<evidence type="ECO:0000256" key="1">
    <source>
        <dbReference type="ARBA" id="ARBA00010641"/>
    </source>
</evidence>
<dbReference type="InterPro" id="IPR013249">
    <property type="entry name" value="RNA_pol_sigma70_r4_t2"/>
</dbReference>
<dbReference type="InterPro" id="IPR014284">
    <property type="entry name" value="RNA_pol_sigma-70_dom"/>
</dbReference>
<dbReference type="GO" id="GO:0016987">
    <property type="term" value="F:sigma factor activity"/>
    <property type="evidence" value="ECO:0007669"/>
    <property type="project" value="UniProtKB-KW"/>
</dbReference>
<dbReference type="RefSeq" id="WP_130539133.1">
    <property type="nucleotide sequence ID" value="NZ_CP042431.1"/>
</dbReference>
<keyword evidence="2" id="KW-0805">Transcription regulation</keyword>
<dbReference type="Pfam" id="PF08281">
    <property type="entry name" value="Sigma70_r4_2"/>
    <property type="match status" value="1"/>
</dbReference>
<dbReference type="Pfam" id="PF04542">
    <property type="entry name" value="Sigma70_r2"/>
    <property type="match status" value="1"/>
</dbReference>
<dbReference type="Gene3D" id="1.10.1740.10">
    <property type="match status" value="1"/>
</dbReference>
<evidence type="ECO:0000259" key="6">
    <source>
        <dbReference type="Pfam" id="PF08281"/>
    </source>
</evidence>
<protein>
    <submittedName>
        <fullName evidence="7">RNA polymerase sigma-70 factor (ECF subfamily)</fullName>
    </submittedName>
</protein>
<dbReference type="GO" id="GO:0003677">
    <property type="term" value="F:DNA binding"/>
    <property type="evidence" value="ECO:0007669"/>
    <property type="project" value="InterPro"/>
</dbReference>
<feature type="domain" description="RNA polymerase sigma factor 70 region 4 type 2" evidence="6">
    <location>
        <begin position="129"/>
        <end position="177"/>
    </location>
</feature>
<dbReference type="SUPFAM" id="SSF88946">
    <property type="entry name" value="Sigma2 domain of RNA polymerase sigma factors"/>
    <property type="match status" value="1"/>
</dbReference>
<evidence type="ECO:0000256" key="3">
    <source>
        <dbReference type="ARBA" id="ARBA00023082"/>
    </source>
</evidence>
<evidence type="ECO:0000256" key="4">
    <source>
        <dbReference type="ARBA" id="ARBA00023163"/>
    </source>
</evidence>
<dbReference type="InterPro" id="IPR007627">
    <property type="entry name" value="RNA_pol_sigma70_r2"/>
</dbReference>
<sequence>MHADNPYKESGLYTLISEGNEEAFNEFYLSVLPEFSSYLMSLLKSKEAVNDVLQEALIRFWLSRDKLPGIDNPKAWLSRIISNECYRYLRKQSDYQKSTKTLDQPQELEGELLYQTDMDLAFRETQGLIRGIVQDLSPRQKSIYQLSRESGLTIPQIADKLGVSSNYVRKTLVLSLKLIQKRLKEAGVSLPMVLLLLP</sequence>
<dbReference type="InterPro" id="IPR039425">
    <property type="entry name" value="RNA_pol_sigma-70-like"/>
</dbReference>
<dbReference type="PANTHER" id="PTHR43133">
    <property type="entry name" value="RNA POLYMERASE ECF-TYPE SIGMA FACTO"/>
    <property type="match status" value="1"/>
</dbReference>
<dbReference type="Gene3D" id="1.10.10.10">
    <property type="entry name" value="Winged helix-like DNA-binding domain superfamily/Winged helix DNA-binding domain"/>
    <property type="match status" value="1"/>
</dbReference>
<comment type="caution">
    <text evidence="7">The sequence shown here is derived from an EMBL/GenBank/DDBJ whole genome shotgun (WGS) entry which is preliminary data.</text>
</comment>
<gene>
    <name evidence="7" type="ORF">EV199_0532</name>
</gene>
<proteinExistence type="inferred from homology"/>
<accession>A0A4Q7N0J9</accession>
<dbReference type="AlphaFoldDB" id="A0A4Q7N0J9"/>
<keyword evidence="3" id="KW-0731">Sigma factor</keyword>
<dbReference type="GO" id="GO:0006352">
    <property type="term" value="P:DNA-templated transcription initiation"/>
    <property type="evidence" value="ECO:0007669"/>
    <property type="project" value="InterPro"/>
</dbReference>
<name>A0A4Q7N0J9_9BACT</name>
<dbReference type="PANTHER" id="PTHR43133:SF46">
    <property type="entry name" value="RNA POLYMERASE SIGMA-70 FACTOR ECF SUBFAMILY"/>
    <property type="match status" value="1"/>
</dbReference>
<dbReference type="InterPro" id="IPR036388">
    <property type="entry name" value="WH-like_DNA-bd_sf"/>
</dbReference>
<keyword evidence="4" id="KW-0804">Transcription</keyword>
<dbReference type="InterPro" id="IPR013325">
    <property type="entry name" value="RNA_pol_sigma_r2"/>
</dbReference>
<reference evidence="7 8" key="1">
    <citation type="submission" date="2019-02" db="EMBL/GenBank/DDBJ databases">
        <title>Genomic Encyclopedia of Type Strains, Phase IV (KMG-IV): sequencing the most valuable type-strain genomes for metagenomic binning, comparative biology and taxonomic classification.</title>
        <authorList>
            <person name="Goeker M."/>
        </authorList>
    </citation>
    <scope>NUCLEOTIDE SEQUENCE [LARGE SCALE GENOMIC DNA]</scope>
    <source>
        <strain evidence="7 8">DSM 18116</strain>
    </source>
</reference>